<protein>
    <submittedName>
        <fullName evidence="3">VWA domain-containing protein</fullName>
    </submittedName>
</protein>
<keyword evidence="1" id="KW-0812">Transmembrane</keyword>
<feature type="transmembrane region" description="Helical" evidence="1">
    <location>
        <begin position="299"/>
        <end position="321"/>
    </location>
</feature>
<gene>
    <name evidence="3" type="ORF">SK069_11970</name>
</gene>
<accession>A0ABU4VKF5</accession>
<dbReference type="CDD" id="cd00198">
    <property type="entry name" value="vWFA"/>
    <property type="match status" value="1"/>
</dbReference>
<dbReference type="InterPro" id="IPR036465">
    <property type="entry name" value="vWFA_dom_sf"/>
</dbReference>
<name>A0ABU4VKF5_9ACTN</name>
<sequence>MSLHAPWSLLALLLVPVLLLAIRAAARRPNRHVVRMPALATLRTVVPATPSHRRWLPLALLLLAVALLVLALARPQRTVAVPEKRTSVMLVSDASRSMLATDVPPTRLDAARAAAIQFLRTVPRSVRVGVVGYSTTPHTIVEPTTNRQAARSALESLQADGATATGDALSVALDALQAEGDARGSDRSPGAILLLSDGAAQGGADPVEVAGVARQLRIPIYTVALGTPNGTYQVPGGVGPGGWSQGPQTRAATPDPATLRRIARISGGQAFTVDDASELRRIYERLGQRVGSEEEQRELTAGVGGAALVALVLALVLGLRWRPRAV</sequence>
<evidence type="ECO:0000313" key="3">
    <source>
        <dbReference type="EMBL" id="MDX8152317.1"/>
    </source>
</evidence>
<feature type="transmembrane region" description="Helical" evidence="1">
    <location>
        <begin position="55"/>
        <end position="73"/>
    </location>
</feature>
<dbReference type="PANTHER" id="PTHR37464">
    <property type="entry name" value="BLL2463 PROTEIN"/>
    <property type="match status" value="1"/>
</dbReference>
<comment type="caution">
    <text evidence="3">The sequence shown here is derived from an EMBL/GenBank/DDBJ whole genome shotgun (WGS) entry which is preliminary data.</text>
</comment>
<dbReference type="Pfam" id="PF13519">
    <property type="entry name" value="VWA_2"/>
    <property type="match status" value="1"/>
</dbReference>
<evidence type="ECO:0000313" key="4">
    <source>
        <dbReference type="Proteomes" id="UP001277761"/>
    </source>
</evidence>
<keyword evidence="1" id="KW-0472">Membrane</keyword>
<dbReference type="Gene3D" id="3.40.50.410">
    <property type="entry name" value="von Willebrand factor, type A domain"/>
    <property type="match status" value="1"/>
</dbReference>
<dbReference type="PROSITE" id="PS50234">
    <property type="entry name" value="VWFA"/>
    <property type="match status" value="1"/>
</dbReference>
<dbReference type="PANTHER" id="PTHR37464:SF1">
    <property type="entry name" value="BLL2463 PROTEIN"/>
    <property type="match status" value="1"/>
</dbReference>
<dbReference type="RefSeq" id="WP_319954471.1">
    <property type="nucleotide sequence ID" value="NZ_JAXAVX010000005.1"/>
</dbReference>
<dbReference type="EMBL" id="JAXAVX010000005">
    <property type="protein sequence ID" value="MDX8152317.1"/>
    <property type="molecule type" value="Genomic_DNA"/>
</dbReference>
<evidence type="ECO:0000256" key="1">
    <source>
        <dbReference type="SAM" id="Phobius"/>
    </source>
</evidence>
<keyword evidence="1" id="KW-1133">Transmembrane helix</keyword>
<dbReference type="Proteomes" id="UP001277761">
    <property type="component" value="Unassembled WGS sequence"/>
</dbReference>
<proteinExistence type="predicted"/>
<dbReference type="InterPro" id="IPR002035">
    <property type="entry name" value="VWF_A"/>
</dbReference>
<dbReference type="SMART" id="SM00327">
    <property type="entry name" value="VWA"/>
    <property type="match status" value="1"/>
</dbReference>
<dbReference type="InterPro" id="IPR024163">
    <property type="entry name" value="Aerotolerance_reg_N"/>
</dbReference>
<keyword evidence="4" id="KW-1185">Reference proteome</keyword>
<feature type="domain" description="VWFA" evidence="2">
    <location>
        <begin position="87"/>
        <end position="286"/>
    </location>
</feature>
<reference evidence="3 4" key="1">
    <citation type="submission" date="2023-11" db="EMBL/GenBank/DDBJ databases">
        <authorList>
            <person name="Xu M."/>
            <person name="Jiang T."/>
        </authorList>
    </citation>
    <scope>NUCLEOTIDE SEQUENCE [LARGE SCALE GENOMIC DNA]</scope>
    <source>
        <strain evidence="3 4">SD</strain>
    </source>
</reference>
<dbReference type="Pfam" id="PF07584">
    <property type="entry name" value="BatA"/>
    <property type="match status" value="1"/>
</dbReference>
<dbReference type="SUPFAM" id="SSF53300">
    <property type="entry name" value="vWA-like"/>
    <property type="match status" value="1"/>
</dbReference>
<organism evidence="3 4">
    <name type="scientific">Patulibacter brassicae</name>
    <dbReference type="NCBI Taxonomy" id="1705717"/>
    <lineage>
        <taxon>Bacteria</taxon>
        <taxon>Bacillati</taxon>
        <taxon>Actinomycetota</taxon>
        <taxon>Thermoleophilia</taxon>
        <taxon>Solirubrobacterales</taxon>
        <taxon>Patulibacteraceae</taxon>
        <taxon>Patulibacter</taxon>
    </lineage>
</organism>
<evidence type="ECO:0000259" key="2">
    <source>
        <dbReference type="PROSITE" id="PS50234"/>
    </source>
</evidence>